<dbReference type="KEGG" id="aei:AOY20_07710"/>
<evidence type="ECO:0000313" key="9">
    <source>
        <dbReference type="Proteomes" id="UP000064939"/>
    </source>
</evidence>
<dbReference type="EMBL" id="CP012808">
    <property type="protein sequence ID" value="ALH95428.1"/>
    <property type="molecule type" value="Genomic_DNA"/>
</dbReference>
<dbReference type="RefSeq" id="WP_054581320.1">
    <property type="nucleotide sequence ID" value="NZ_CP012808.1"/>
</dbReference>
<dbReference type="InterPro" id="IPR041029">
    <property type="entry name" value="GbpA_2"/>
</dbReference>
<proteinExistence type="predicted"/>
<organism evidence="8 9">
    <name type="scientific">Acinetobacter equi</name>
    <dbReference type="NCBI Taxonomy" id="1324350"/>
    <lineage>
        <taxon>Bacteria</taxon>
        <taxon>Pseudomonadati</taxon>
        <taxon>Pseudomonadota</taxon>
        <taxon>Gammaproteobacteria</taxon>
        <taxon>Moraxellales</taxon>
        <taxon>Moraxellaceae</taxon>
        <taxon>Acinetobacter</taxon>
    </lineage>
</organism>
<dbReference type="Pfam" id="PF03067">
    <property type="entry name" value="LPMO_10"/>
    <property type="match status" value="1"/>
</dbReference>
<dbReference type="PANTHER" id="PTHR34823">
    <property type="entry name" value="GLCNAC-BINDING PROTEIN A"/>
    <property type="match status" value="1"/>
</dbReference>
<dbReference type="Proteomes" id="UP000064939">
    <property type="component" value="Chromosome"/>
</dbReference>
<evidence type="ECO:0000313" key="8">
    <source>
        <dbReference type="EMBL" id="ALH95428.1"/>
    </source>
</evidence>
<dbReference type="Gene3D" id="3.30.70.2150">
    <property type="match status" value="1"/>
</dbReference>
<evidence type="ECO:0000256" key="4">
    <source>
        <dbReference type="ARBA" id="ARBA00022729"/>
    </source>
</evidence>
<keyword evidence="9" id="KW-1185">Reference proteome</keyword>
<dbReference type="InterPro" id="IPR004302">
    <property type="entry name" value="Cellulose/chitin-bd_N"/>
</dbReference>
<evidence type="ECO:0000256" key="2">
    <source>
        <dbReference type="ARBA" id="ARBA00022525"/>
    </source>
</evidence>
<feature type="chain" id="PRO_5006039775" evidence="5">
    <location>
        <begin position="29"/>
        <end position="395"/>
    </location>
</feature>
<dbReference type="AlphaFoldDB" id="A0A0N9W1S2"/>
<dbReference type="SUPFAM" id="SSF81296">
    <property type="entry name" value="E set domains"/>
    <property type="match status" value="1"/>
</dbReference>
<keyword evidence="4 5" id="KW-0732">Signal</keyword>
<evidence type="ECO:0000256" key="1">
    <source>
        <dbReference type="ARBA" id="ARBA00004613"/>
    </source>
</evidence>
<accession>A0A0N9W1S2</accession>
<comment type="subcellular location">
    <subcellularLocation>
        <location evidence="1">Secreted</location>
    </subcellularLocation>
</comment>
<evidence type="ECO:0000259" key="6">
    <source>
        <dbReference type="Pfam" id="PF03067"/>
    </source>
</evidence>
<evidence type="ECO:0000256" key="5">
    <source>
        <dbReference type="SAM" id="SignalP"/>
    </source>
</evidence>
<evidence type="ECO:0000259" key="7">
    <source>
        <dbReference type="Pfam" id="PF18416"/>
    </source>
</evidence>
<dbReference type="PANTHER" id="PTHR34823:SF1">
    <property type="entry name" value="CHITIN-BINDING TYPE-4 DOMAIN-CONTAINING PROTEIN"/>
    <property type="match status" value="1"/>
</dbReference>
<evidence type="ECO:0000256" key="3">
    <source>
        <dbReference type="ARBA" id="ARBA00022669"/>
    </source>
</evidence>
<feature type="signal peptide" evidence="5">
    <location>
        <begin position="1"/>
        <end position="28"/>
    </location>
</feature>
<protein>
    <submittedName>
        <fullName evidence="8">Chitin-binding protein</fullName>
    </submittedName>
</protein>
<keyword evidence="3" id="KW-0147">Chitin-binding</keyword>
<dbReference type="GO" id="GO:0008061">
    <property type="term" value="F:chitin binding"/>
    <property type="evidence" value="ECO:0007669"/>
    <property type="project" value="UniProtKB-KW"/>
</dbReference>
<feature type="domain" description="N-acetylglucosamine binding protein A" evidence="7">
    <location>
        <begin position="219"/>
        <end position="316"/>
    </location>
</feature>
<dbReference type="FunFam" id="2.70.50.50:FF:000001">
    <property type="entry name" value="Chitin-binding protein"/>
    <property type="match status" value="1"/>
</dbReference>
<dbReference type="Gene3D" id="2.70.50.50">
    <property type="entry name" value="chitin-binding protein cbp21"/>
    <property type="match status" value="1"/>
</dbReference>
<gene>
    <name evidence="8" type="ORF">AOY20_07710</name>
</gene>
<dbReference type="OrthoDB" id="3675244at2"/>
<name>A0A0N9W1S2_9GAMM</name>
<dbReference type="Pfam" id="PF18416">
    <property type="entry name" value="GbpA_2"/>
    <property type="match status" value="1"/>
</dbReference>
<reference evidence="8 9" key="1">
    <citation type="journal article" date="2015" name="Int. J. Syst. Evol. Microbiol.">
        <title>Acinetobacter equi sp. nov. isolated from horse faeces.</title>
        <authorList>
            <person name="Poppel M.T."/>
            <person name="Skiebe E."/>
            <person name="Laue M."/>
            <person name="Bergmann H."/>
            <person name="Ebersberger I."/>
            <person name="Garn T."/>
            <person name="Fruth A."/>
            <person name="Baumgardt S."/>
            <person name="Busse H.J."/>
            <person name="Wilharm G."/>
        </authorList>
    </citation>
    <scope>NUCLEOTIDE SEQUENCE [LARGE SCALE GENOMIC DNA]</scope>
    <source>
        <strain evidence="8 9">114</strain>
    </source>
</reference>
<dbReference type="InterPro" id="IPR014756">
    <property type="entry name" value="Ig_E-set"/>
</dbReference>
<dbReference type="CDD" id="cd21177">
    <property type="entry name" value="LPMO_AA10"/>
    <property type="match status" value="1"/>
</dbReference>
<sequence length="395" mass="44947">MKNNSTLKPYIMTLGMLTSMFSSTQLFAHGYMLQPESRAYACKLQTNYQCGSIIWEPQSLEGTNNFPQSGPANGKIASAGLAQFSELNSQSQTRWVKRRMPTGENNFTWQFTAPHVTKGWRYFITKPNWNPNAPLTRQSFELRPFCTVDGLYQRPQSRVTHRCSIPSDHKGYHVILAVWDIGDTTNSFYNVIDVHLGEGFPALPTPPKPPVSTQHESHWKNIGEINPVDDLQPNDRVKLRVFEKNGENLNLQTQLTIQSAHQRQKQYWTHALAQKINQEHNALRARTKNHHGNIQPALGKNNVYITPHSTIVRTEVTIERANSATRENSSVSSSAYQYVYPQNIQRYKAGTKVLGSDGQLYQCKPYPYSGWCGISSHHYVPGTGSNWRDAWNRIN</sequence>
<keyword evidence="2" id="KW-0964">Secreted</keyword>
<dbReference type="GO" id="GO:0005576">
    <property type="term" value="C:extracellular region"/>
    <property type="evidence" value="ECO:0007669"/>
    <property type="project" value="UniProtKB-SubCell"/>
</dbReference>
<feature type="domain" description="Chitin-binding type-4" evidence="6">
    <location>
        <begin position="29"/>
        <end position="194"/>
    </location>
</feature>
<dbReference type="InterPro" id="IPR051024">
    <property type="entry name" value="GlcNAc_Chitin_IntDeg"/>
</dbReference>
<dbReference type="STRING" id="1324350.AOY20_07710"/>